<name>A0A495QLN5_9ACTN</name>
<sequence length="63" mass="6705">MLAVNRPVGTAFCGRRPLVEARTYRKAAARVLPSLPLPVAVAALDADPAHPIMGQGVSVSRRR</sequence>
<evidence type="ECO:0000313" key="2">
    <source>
        <dbReference type="Proteomes" id="UP000274601"/>
    </source>
</evidence>
<accession>A0A495QLN5</accession>
<gene>
    <name evidence="1" type="ORF">BZB76_4106</name>
</gene>
<dbReference type="EMBL" id="RBWU01000004">
    <property type="protein sequence ID" value="RKS73416.1"/>
    <property type="molecule type" value="Genomic_DNA"/>
</dbReference>
<evidence type="ECO:0000313" key="1">
    <source>
        <dbReference type="EMBL" id="RKS73416.1"/>
    </source>
</evidence>
<reference evidence="1 2" key="1">
    <citation type="submission" date="2018-10" db="EMBL/GenBank/DDBJ databases">
        <title>Genomic Encyclopedia of Archaeal and Bacterial Type Strains, Phase II (KMG-II): from individual species to whole genera.</title>
        <authorList>
            <person name="Goeker M."/>
        </authorList>
    </citation>
    <scope>NUCLEOTIDE SEQUENCE [LARGE SCALE GENOMIC DNA]</scope>
    <source>
        <strain evidence="1 2">DSM 43383</strain>
    </source>
</reference>
<dbReference type="Proteomes" id="UP000274601">
    <property type="component" value="Unassembled WGS sequence"/>
</dbReference>
<protein>
    <submittedName>
        <fullName evidence="1">Uncharacterized protein</fullName>
    </submittedName>
</protein>
<organism evidence="1 2">
    <name type="scientific">Actinomadura pelletieri DSM 43383</name>
    <dbReference type="NCBI Taxonomy" id="1120940"/>
    <lineage>
        <taxon>Bacteria</taxon>
        <taxon>Bacillati</taxon>
        <taxon>Actinomycetota</taxon>
        <taxon>Actinomycetes</taxon>
        <taxon>Streptosporangiales</taxon>
        <taxon>Thermomonosporaceae</taxon>
        <taxon>Actinomadura</taxon>
    </lineage>
</organism>
<dbReference type="AlphaFoldDB" id="A0A495QLN5"/>
<proteinExistence type="predicted"/>
<dbReference type="RefSeq" id="WP_121435916.1">
    <property type="nucleotide sequence ID" value="NZ_RBWU01000004.1"/>
</dbReference>
<comment type="caution">
    <text evidence="1">The sequence shown here is derived from an EMBL/GenBank/DDBJ whole genome shotgun (WGS) entry which is preliminary data.</text>
</comment>
<keyword evidence="2" id="KW-1185">Reference proteome</keyword>